<evidence type="ECO:0000313" key="2">
    <source>
        <dbReference type="Proteomes" id="UP000694308"/>
    </source>
</evidence>
<gene>
    <name evidence="1" type="ORF">I6U48_00840</name>
</gene>
<reference evidence="1" key="1">
    <citation type="submission" date="2020-12" db="EMBL/GenBank/DDBJ databases">
        <title>Clostridium thailandense sp. nov., a novel acetogenic bacterium isolated from peat land soil in Thailand.</title>
        <authorList>
            <person name="Chaikitkaew S."/>
            <person name="Birkeland N.K."/>
        </authorList>
    </citation>
    <scope>NUCLEOTIDE SEQUENCE</scope>
    <source>
        <strain evidence="1">PL3</strain>
    </source>
</reference>
<dbReference type="Proteomes" id="UP000694308">
    <property type="component" value="Unassembled WGS sequence"/>
</dbReference>
<keyword evidence="2" id="KW-1185">Reference proteome</keyword>
<name>A0A949TQP0_9CLOT</name>
<protein>
    <submittedName>
        <fullName evidence="1">Sigma-70 family RNA polymerase sigma factor</fullName>
    </submittedName>
</protein>
<dbReference type="EMBL" id="JAEEGC010000004">
    <property type="protein sequence ID" value="MBV7271466.1"/>
    <property type="molecule type" value="Genomic_DNA"/>
</dbReference>
<dbReference type="RefSeq" id="WP_218318503.1">
    <property type="nucleotide sequence ID" value="NZ_JAEEGC010000004.1"/>
</dbReference>
<accession>A0A949TQP0</accession>
<proteinExistence type="predicted"/>
<comment type="caution">
    <text evidence="1">The sequence shown here is derived from an EMBL/GenBank/DDBJ whole genome shotgun (WGS) entry which is preliminary data.</text>
</comment>
<sequence length="208" mass="25013">MKIKVLTETEKDQILNWIKSKKFYNLDNLILAFKEFIRDLYRKYIKDEYRLLMEDFISECNLMILSCARRFKGRTFGELVNFITETVSKRVIRISKKHRKLCKEDILEDFEDNLAYKNYLFLVDFEEQLLSTMTLESNCDRYLCGKISEYEIELLKEFIYGRDLKAFAERRGVKYESVKRALIRAKEKVKKIMEALHINSAYDDYVLP</sequence>
<organism evidence="1 2">
    <name type="scientific">Clostridium thailandense</name>
    <dbReference type="NCBI Taxonomy" id="2794346"/>
    <lineage>
        <taxon>Bacteria</taxon>
        <taxon>Bacillati</taxon>
        <taxon>Bacillota</taxon>
        <taxon>Clostridia</taxon>
        <taxon>Eubacteriales</taxon>
        <taxon>Clostridiaceae</taxon>
        <taxon>Clostridium</taxon>
    </lineage>
</organism>
<dbReference type="AlphaFoldDB" id="A0A949TQP0"/>
<evidence type="ECO:0000313" key="1">
    <source>
        <dbReference type="EMBL" id="MBV7271466.1"/>
    </source>
</evidence>